<gene>
    <name evidence="1" type="ORF">ACFPCZ_16885</name>
</gene>
<organism evidence="1 2">
    <name type="scientific">Streptomonospora arabica</name>
    <dbReference type="NCBI Taxonomy" id="412417"/>
    <lineage>
        <taxon>Bacteria</taxon>
        <taxon>Bacillati</taxon>
        <taxon>Actinomycetota</taxon>
        <taxon>Actinomycetes</taxon>
        <taxon>Streptosporangiales</taxon>
        <taxon>Nocardiopsidaceae</taxon>
        <taxon>Streptomonospora</taxon>
    </lineage>
</organism>
<dbReference type="Proteomes" id="UP001595858">
    <property type="component" value="Unassembled WGS sequence"/>
</dbReference>
<evidence type="ECO:0000313" key="2">
    <source>
        <dbReference type="Proteomes" id="UP001595858"/>
    </source>
</evidence>
<accession>A0ABV9SNT4</accession>
<sequence>MGSGSIGANPGDAVERGGAAESVADAFTGLVADFETLVEQAHKDAAEPLCQEGYTAFLELAAPWIRDVQEYGRDLAGNIAAAGERTGAADDDAGAGFQTVRGLLAERIDRQASGCTPRP</sequence>
<keyword evidence="2" id="KW-1185">Reference proteome</keyword>
<reference evidence="2" key="1">
    <citation type="journal article" date="2019" name="Int. J. Syst. Evol. Microbiol.">
        <title>The Global Catalogue of Microorganisms (GCM) 10K type strain sequencing project: providing services to taxonomists for standard genome sequencing and annotation.</title>
        <authorList>
            <consortium name="The Broad Institute Genomics Platform"/>
            <consortium name="The Broad Institute Genome Sequencing Center for Infectious Disease"/>
            <person name="Wu L."/>
            <person name="Ma J."/>
        </authorList>
    </citation>
    <scope>NUCLEOTIDE SEQUENCE [LARGE SCALE GENOMIC DNA]</scope>
    <source>
        <strain evidence="2">CGMCC 4.7304</strain>
    </source>
</reference>
<proteinExistence type="predicted"/>
<evidence type="ECO:0008006" key="3">
    <source>
        <dbReference type="Google" id="ProtNLM"/>
    </source>
</evidence>
<name>A0ABV9SNT4_9ACTN</name>
<comment type="caution">
    <text evidence="1">The sequence shown here is derived from an EMBL/GenBank/DDBJ whole genome shotgun (WGS) entry which is preliminary data.</text>
</comment>
<dbReference type="RefSeq" id="WP_344143875.1">
    <property type="nucleotide sequence ID" value="NZ_BAAAQI010000008.1"/>
</dbReference>
<dbReference type="EMBL" id="JBHSIY010000014">
    <property type="protein sequence ID" value="MFC4868310.1"/>
    <property type="molecule type" value="Genomic_DNA"/>
</dbReference>
<evidence type="ECO:0000313" key="1">
    <source>
        <dbReference type="EMBL" id="MFC4868310.1"/>
    </source>
</evidence>
<protein>
    <recommendedName>
        <fullName evidence="3">PE domain-containing protein</fullName>
    </recommendedName>
</protein>